<dbReference type="InterPro" id="IPR022764">
    <property type="entry name" value="Peptidase_S54_rhomboid_dom"/>
</dbReference>
<evidence type="ECO:0000256" key="3">
    <source>
        <dbReference type="ARBA" id="ARBA00022692"/>
    </source>
</evidence>
<dbReference type="eggNOG" id="COG0705">
    <property type="taxonomic scope" value="Bacteria"/>
</dbReference>
<proteinExistence type="inferred from homology"/>
<evidence type="ECO:0000313" key="9">
    <source>
        <dbReference type="EMBL" id="EAR12217.1"/>
    </source>
</evidence>
<feature type="transmembrane region" description="Helical" evidence="7">
    <location>
        <begin position="6"/>
        <end position="25"/>
    </location>
</feature>
<organism evidence="9 10">
    <name type="scientific">Polaribacter irgensii 23-P</name>
    <dbReference type="NCBI Taxonomy" id="313594"/>
    <lineage>
        <taxon>Bacteria</taxon>
        <taxon>Pseudomonadati</taxon>
        <taxon>Bacteroidota</taxon>
        <taxon>Flavobacteriia</taxon>
        <taxon>Flavobacteriales</taxon>
        <taxon>Flavobacteriaceae</taxon>
    </lineage>
</organism>
<evidence type="ECO:0000259" key="8">
    <source>
        <dbReference type="Pfam" id="PF01694"/>
    </source>
</evidence>
<gene>
    <name evidence="9" type="ORF">PI23P_12807</name>
</gene>
<dbReference type="SUPFAM" id="SSF144091">
    <property type="entry name" value="Rhomboid-like"/>
    <property type="match status" value="1"/>
</dbReference>
<feature type="transmembrane region" description="Helical" evidence="7">
    <location>
        <begin position="192"/>
        <end position="212"/>
    </location>
</feature>
<accession>A4C264</accession>
<dbReference type="MEROPS" id="S54.025"/>
<dbReference type="PANTHER" id="PTHR43731:SF14">
    <property type="entry name" value="PRESENILIN-ASSOCIATED RHOMBOID-LIKE PROTEIN, MITOCHONDRIAL"/>
    <property type="match status" value="1"/>
</dbReference>
<keyword evidence="3 7" id="KW-0812">Transmembrane</keyword>
<keyword evidence="10" id="KW-1185">Reference proteome</keyword>
<dbReference type="RefSeq" id="WP_004571182.1">
    <property type="nucleotide sequence ID" value="NZ_CH724148.1"/>
</dbReference>
<dbReference type="OrthoDB" id="9813074at2"/>
<keyword evidence="5 7" id="KW-1133">Transmembrane helix</keyword>
<dbReference type="AlphaFoldDB" id="A4C264"/>
<feature type="domain" description="Peptidase S54 rhomboid" evidence="8">
    <location>
        <begin position="43"/>
        <end position="186"/>
    </location>
</feature>
<dbReference type="STRING" id="313594.PI23P_12807"/>
<evidence type="ECO:0000256" key="6">
    <source>
        <dbReference type="ARBA" id="ARBA00023136"/>
    </source>
</evidence>
<keyword evidence="6 7" id="KW-0472">Membrane</keyword>
<protein>
    <submittedName>
        <fullName evidence="9">Putative integral membrane protein</fullName>
    </submittedName>
</protein>
<dbReference type="Gene3D" id="1.20.1540.10">
    <property type="entry name" value="Rhomboid-like"/>
    <property type="match status" value="1"/>
</dbReference>
<feature type="transmembrane region" description="Helical" evidence="7">
    <location>
        <begin position="167"/>
        <end position="186"/>
    </location>
</feature>
<dbReference type="GO" id="GO:0004252">
    <property type="term" value="F:serine-type endopeptidase activity"/>
    <property type="evidence" value="ECO:0007669"/>
    <property type="project" value="InterPro"/>
</dbReference>
<evidence type="ECO:0000313" key="10">
    <source>
        <dbReference type="Proteomes" id="UP000003053"/>
    </source>
</evidence>
<comment type="subcellular location">
    <subcellularLocation>
        <location evidence="1">Membrane</location>
        <topology evidence="1">Multi-pass membrane protein</topology>
    </subcellularLocation>
</comment>
<name>A4C264_9FLAO</name>
<dbReference type="InterPro" id="IPR035952">
    <property type="entry name" value="Rhomboid-like_sf"/>
</dbReference>
<feature type="transmembrane region" description="Helical" evidence="7">
    <location>
        <begin position="107"/>
        <end position="129"/>
    </location>
</feature>
<dbReference type="InterPro" id="IPR050925">
    <property type="entry name" value="Rhomboid_protease_S54"/>
</dbReference>
<dbReference type="Proteomes" id="UP000003053">
    <property type="component" value="Unassembled WGS sequence"/>
</dbReference>
<evidence type="ECO:0000256" key="1">
    <source>
        <dbReference type="ARBA" id="ARBA00004141"/>
    </source>
</evidence>
<dbReference type="Pfam" id="PF01694">
    <property type="entry name" value="Rhomboid"/>
    <property type="match status" value="1"/>
</dbReference>
<dbReference type="HOGENOM" id="CLU_055068_9_1_10"/>
<comment type="caution">
    <text evidence="9">The sequence shown here is derived from an EMBL/GenBank/DDBJ whole genome shotgun (WGS) entry which is preliminary data.</text>
</comment>
<evidence type="ECO:0000256" key="5">
    <source>
        <dbReference type="ARBA" id="ARBA00022989"/>
    </source>
</evidence>
<dbReference type="GO" id="GO:0016020">
    <property type="term" value="C:membrane"/>
    <property type="evidence" value="ECO:0007669"/>
    <property type="project" value="UniProtKB-SubCell"/>
</dbReference>
<evidence type="ECO:0000256" key="4">
    <source>
        <dbReference type="ARBA" id="ARBA00022801"/>
    </source>
</evidence>
<comment type="similarity">
    <text evidence="2">Belongs to the peptidase S54 family.</text>
</comment>
<evidence type="ECO:0000256" key="7">
    <source>
        <dbReference type="SAM" id="Phobius"/>
    </source>
</evidence>
<feature type="transmembrane region" description="Helical" evidence="7">
    <location>
        <begin position="74"/>
        <end position="95"/>
    </location>
</feature>
<feature type="transmembrane region" description="Helical" evidence="7">
    <location>
        <begin position="135"/>
        <end position="155"/>
    </location>
</feature>
<sequence>MGENINQAVLLIIIANVLVSMKGLKDSAFLEKYKFQIGRIISGEKIRLLTSGFLHVDYMHLGFNMYALYLFGDIVSGMMGIFNFLIIYFISLLAGNLYTLKYHRDEPYYSAVGASGAVSGIVYAAILLYPGMSLYLFFIPIPIPGYVFGLGYLLYSIYGMKKQIGNIGHSAHLGGAIGGFAFTLLLNPPLFALNKMMVILLSIPIILLLIFGDKLKSL</sequence>
<dbReference type="PANTHER" id="PTHR43731">
    <property type="entry name" value="RHOMBOID PROTEASE"/>
    <property type="match status" value="1"/>
</dbReference>
<keyword evidence="4" id="KW-0378">Hydrolase</keyword>
<dbReference type="EMBL" id="AAOG01000003">
    <property type="protein sequence ID" value="EAR12217.1"/>
    <property type="molecule type" value="Genomic_DNA"/>
</dbReference>
<reference evidence="9 10" key="1">
    <citation type="submission" date="2006-02" db="EMBL/GenBank/DDBJ databases">
        <authorList>
            <person name="Murray A."/>
            <person name="Staley J."/>
            <person name="Ferriera S."/>
            <person name="Johnson J."/>
            <person name="Kravitz S."/>
            <person name="Halpern A."/>
            <person name="Remington K."/>
            <person name="Beeson K."/>
            <person name="Tran B."/>
            <person name="Rogers Y.-H."/>
            <person name="Friedman R."/>
            <person name="Venter J.C."/>
        </authorList>
    </citation>
    <scope>NUCLEOTIDE SEQUENCE [LARGE SCALE GENOMIC DNA]</scope>
    <source>
        <strain evidence="9 10">23-P</strain>
    </source>
</reference>
<evidence type="ECO:0000256" key="2">
    <source>
        <dbReference type="ARBA" id="ARBA00009045"/>
    </source>
</evidence>